<accession>A0A1A9RE43</accession>
<dbReference type="InterPro" id="IPR036386">
    <property type="entry name" value="HscB_C_sf"/>
</dbReference>
<dbReference type="SUPFAM" id="SSF47144">
    <property type="entry name" value="HSC20 (HSCB), C-terminal oligomerisation domain"/>
    <property type="match status" value="1"/>
</dbReference>
<dbReference type="GO" id="GO:0051087">
    <property type="term" value="F:protein-folding chaperone binding"/>
    <property type="evidence" value="ECO:0007669"/>
    <property type="project" value="InterPro"/>
</dbReference>
<dbReference type="Proteomes" id="UP000078003">
    <property type="component" value="Unassembled WGS sequence"/>
</dbReference>
<evidence type="ECO:0000259" key="5">
    <source>
        <dbReference type="PROSITE" id="PS50076"/>
    </source>
</evidence>
<dbReference type="HAMAP" id="MF_00682">
    <property type="entry name" value="HscB"/>
    <property type="match status" value="1"/>
</dbReference>
<keyword evidence="2 4" id="KW-0143">Chaperone</keyword>
<dbReference type="Pfam" id="PF07743">
    <property type="entry name" value="HSCB_C"/>
    <property type="match status" value="1"/>
</dbReference>
<dbReference type="Gene3D" id="1.20.1280.20">
    <property type="entry name" value="HscB, C-terminal domain"/>
    <property type="match status" value="1"/>
</dbReference>
<evidence type="ECO:0000256" key="3">
    <source>
        <dbReference type="ARBA" id="ARBA00025596"/>
    </source>
</evidence>
<evidence type="ECO:0000256" key="1">
    <source>
        <dbReference type="ARBA" id="ARBA00010476"/>
    </source>
</evidence>
<dbReference type="Gene3D" id="1.10.287.110">
    <property type="entry name" value="DnaJ domain"/>
    <property type="match status" value="1"/>
</dbReference>
<proteinExistence type="inferred from homology"/>
<dbReference type="GO" id="GO:0051259">
    <property type="term" value="P:protein complex oligomerization"/>
    <property type="evidence" value="ECO:0007669"/>
    <property type="project" value="InterPro"/>
</dbReference>
<dbReference type="AlphaFoldDB" id="A0A1A9RE43"/>
<sequence>MPREFQLFNLPAQFDLDPAALEQTYRQLAARFHPDKTATASAFEQKQAVMMAAAVNEAYRRLSRPLERAVLLLQAQGIQADSEERTAFDPEFLIQQMEWREELAAARAANSAERLAALDSQVAAEEARLLTKLSTAFRQADYAQAAELVPQGRFLDKIRQEIRTAL</sequence>
<dbReference type="GO" id="GO:0044571">
    <property type="term" value="P:[2Fe-2S] cluster assembly"/>
    <property type="evidence" value="ECO:0007669"/>
    <property type="project" value="InterPro"/>
</dbReference>
<feature type="domain" description="J" evidence="5">
    <location>
        <begin position="3"/>
        <end position="92"/>
    </location>
</feature>
<dbReference type="PANTHER" id="PTHR14021:SF15">
    <property type="entry name" value="IRON-SULFUR CLUSTER CO-CHAPERONE PROTEIN HSCB"/>
    <property type="match status" value="1"/>
</dbReference>
<evidence type="ECO:0000313" key="7">
    <source>
        <dbReference type="Proteomes" id="UP000078003"/>
    </source>
</evidence>
<dbReference type="GO" id="GO:1990230">
    <property type="term" value="C:iron-sulfur cluster transfer complex"/>
    <property type="evidence" value="ECO:0007669"/>
    <property type="project" value="TreeGrafter"/>
</dbReference>
<organism evidence="6 7">
    <name type="scientific">Eikenella corrodens</name>
    <dbReference type="NCBI Taxonomy" id="539"/>
    <lineage>
        <taxon>Bacteria</taxon>
        <taxon>Pseudomonadati</taxon>
        <taxon>Pseudomonadota</taxon>
        <taxon>Betaproteobacteria</taxon>
        <taxon>Neisseriales</taxon>
        <taxon>Neisseriaceae</taxon>
        <taxon>Eikenella</taxon>
    </lineage>
</organism>
<evidence type="ECO:0000256" key="2">
    <source>
        <dbReference type="ARBA" id="ARBA00023186"/>
    </source>
</evidence>
<dbReference type="InterPro" id="IPR004640">
    <property type="entry name" value="HscB"/>
</dbReference>
<dbReference type="InterPro" id="IPR001623">
    <property type="entry name" value="DnaJ_domain"/>
</dbReference>
<dbReference type="PROSITE" id="PS50076">
    <property type="entry name" value="DNAJ_2"/>
    <property type="match status" value="1"/>
</dbReference>
<dbReference type="PANTHER" id="PTHR14021">
    <property type="entry name" value="IRON-SULFUR CLUSTER CO-CHAPERONE PROTEIN HSCB"/>
    <property type="match status" value="1"/>
</dbReference>
<dbReference type="InterPro" id="IPR036869">
    <property type="entry name" value="J_dom_sf"/>
</dbReference>
<evidence type="ECO:0000256" key="4">
    <source>
        <dbReference type="HAMAP-Rule" id="MF_00682"/>
    </source>
</evidence>
<dbReference type="SUPFAM" id="SSF46565">
    <property type="entry name" value="Chaperone J-domain"/>
    <property type="match status" value="1"/>
</dbReference>
<comment type="similarity">
    <text evidence="1 4">Belongs to the HscB family.</text>
</comment>
<dbReference type="GO" id="GO:0001671">
    <property type="term" value="F:ATPase activator activity"/>
    <property type="evidence" value="ECO:0007669"/>
    <property type="project" value="InterPro"/>
</dbReference>
<dbReference type="EMBL" id="LXSF01000005">
    <property type="protein sequence ID" value="OAM16594.1"/>
    <property type="molecule type" value="Genomic_DNA"/>
</dbReference>
<dbReference type="RefSeq" id="WP_064084246.1">
    <property type="nucleotide sequence ID" value="NZ_LXSF01000005.1"/>
</dbReference>
<dbReference type="NCBIfam" id="TIGR00714">
    <property type="entry name" value="hscB"/>
    <property type="match status" value="1"/>
</dbReference>
<name>A0A1A9RE43_EIKCO</name>
<comment type="function">
    <text evidence="3 4">Co-chaperone involved in the maturation of iron-sulfur cluster-containing proteins. Seems to help targeting proteins to be folded toward HscA.</text>
</comment>
<dbReference type="InterPro" id="IPR009073">
    <property type="entry name" value="HscB_oligo_C"/>
</dbReference>
<reference evidence="7" key="1">
    <citation type="submission" date="2016-05" db="EMBL/GenBank/DDBJ databases">
        <title>Draft genome of Corynebacterium afermentans subsp. afermentans LCDC 88199T.</title>
        <authorList>
            <person name="Bernier A.-M."/>
            <person name="Bernard K."/>
        </authorList>
    </citation>
    <scope>NUCLEOTIDE SEQUENCE [LARGE SCALE GENOMIC DNA]</scope>
    <source>
        <strain evidence="7">NML01-0328</strain>
    </source>
</reference>
<gene>
    <name evidence="4" type="primary">hscB</name>
    <name evidence="6" type="ORF">A7P85_06200</name>
</gene>
<comment type="caution">
    <text evidence="6">The sequence shown here is derived from an EMBL/GenBank/DDBJ whole genome shotgun (WGS) entry which is preliminary data.</text>
</comment>
<dbReference type="GO" id="GO:0006457">
    <property type="term" value="P:protein folding"/>
    <property type="evidence" value="ECO:0007669"/>
    <property type="project" value="UniProtKB-UniRule"/>
</dbReference>
<evidence type="ECO:0000313" key="6">
    <source>
        <dbReference type="EMBL" id="OAM16594.1"/>
    </source>
</evidence>
<dbReference type="CDD" id="cd06257">
    <property type="entry name" value="DnaJ"/>
    <property type="match status" value="1"/>
</dbReference>
<dbReference type="SMART" id="SM00271">
    <property type="entry name" value="DnaJ"/>
    <property type="match status" value="1"/>
</dbReference>
<protein>
    <recommendedName>
        <fullName evidence="4">Co-chaperone protein HscB homolog</fullName>
    </recommendedName>
</protein>
<comment type="subunit">
    <text evidence="4">Interacts with HscA and stimulates its ATPase activity.</text>
</comment>